<dbReference type="EnsemblFungi" id="MAPG_04700T0">
    <property type="protein sequence ID" value="MAPG_04700T0"/>
    <property type="gene ID" value="MAPG_04700"/>
</dbReference>
<evidence type="ECO:0000256" key="2">
    <source>
        <dbReference type="SAM" id="Phobius"/>
    </source>
</evidence>
<evidence type="ECO:0000256" key="1">
    <source>
        <dbReference type="SAM" id="Coils"/>
    </source>
</evidence>
<keyword evidence="2" id="KW-0812">Transmembrane</keyword>
<keyword evidence="2" id="KW-1133">Transmembrane helix</keyword>
<sequence length="219" mass="25459">MPPPVEISIPSTSTLYQDSKPYTSYNITLRLPLRSFVVQKRYSEFEQLHRTLISLVGSPPPATLPSKSWFRSTVSSPELTERRRAELEQQQMEEQNEDVEVLSRIVKRQKEMSLAIWDEVETQTHMLDQLGDDVDRRRCSETKEEAGEEEEALGGRATSRLDYFPVFLFHRTATLLVRTVILAAEIVVVLSWISRMTWRGFVWCVDIWLLVLRRVTTDD</sequence>
<reference evidence="6" key="4">
    <citation type="journal article" date="2015" name="G3 (Bethesda)">
        <title>Genome sequences of three phytopathogenic species of the Magnaporthaceae family of fungi.</title>
        <authorList>
            <person name="Okagaki L.H."/>
            <person name="Nunes C.C."/>
            <person name="Sailsbery J."/>
            <person name="Clay B."/>
            <person name="Brown D."/>
            <person name="John T."/>
            <person name="Oh Y."/>
            <person name="Young N."/>
            <person name="Fitzgerald M."/>
            <person name="Haas B.J."/>
            <person name="Zeng Q."/>
            <person name="Young S."/>
            <person name="Adiconis X."/>
            <person name="Fan L."/>
            <person name="Levin J.Z."/>
            <person name="Mitchell T.K."/>
            <person name="Okubara P.A."/>
            <person name="Farman M.L."/>
            <person name="Kohn L.M."/>
            <person name="Birren B."/>
            <person name="Ma L.-J."/>
            <person name="Dean R.A."/>
        </authorList>
    </citation>
    <scope>NUCLEOTIDE SEQUENCE</scope>
    <source>
        <strain evidence="6">ATCC 64411 / 73-15</strain>
    </source>
</reference>
<reference evidence="7" key="2">
    <citation type="submission" date="2010-05" db="EMBL/GenBank/DDBJ databases">
        <title>The genome sequence of Magnaporthe poae strain ATCC 64411.</title>
        <authorList>
            <person name="Ma L.-J."/>
            <person name="Dead R."/>
            <person name="Young S."/>
            <person name="Zeng Q."/>
            <person name="Koehrsen M."/>
            <person name="Alvarado L."/>
            <person name="Berlin A."/>
            <person name="Chapman S.B."/>
            <person name="Chen Z."/>
            <person name="Freedman E."/>
            <person name="Gellesch M."/>
            <person name="Goldberg J."/>
            <person name="Griggs A."/>
            <person name="Gujja S."/>
            <person name="Heilman E.R."/>
            <person name="Heiman D."/>
            <person name="Hepburn T."/>
            <person name="Howarth C."/>
            <person name="Jen D."/>
            <person name="Larson L."/>
            <person name="Mehta T."/>
            <person name="Neiman D."/>
            <person name="Pearson M."/>
            <person name="Roberts A."/>
            <person name="Saif S."/>
            <person name="Shea T."/>
            <person name="Shenoy N."/>
            <person name="Sisk P."/>
            <person name="Stolte C."/>
            <person name="Sykes S."/>
            <person name="Walk T."/>
            <person name="White J."/>
            <person name="Yandava C."/>
            <person name="Haas B."/>
            <person name="Nusbaum C."/>
            <person name="Birren B."/>
        </authorList>
    </citation>
    <scope>NUCLEOTIDE SEQUENCE [LARGE SCALE GENOMIC DNA]</scope>
    <source>
        <strain evidence="7">ATCC 64411 / 73-15</strain>
    </source>
</reference>
<dbReference type="Gene3D" id="3.30.1520.10">
    <property type="entry name" value="Phox-like domain"/>
    <property type="match status" value="1"/>
</dbReference>
<keyword evidence="7" id="KW-1185">Reference proteome</keyword>
<dbReference type="Pfam" id="PF00787">
    <property type="entry name" value="PX"/>
    <property type="match status" value="1"/>
</dbReference>
<proteinExistence type="predicted"/>
<dbReference type="EMBL" id="ADBL01001099">
    <property type="status" value="NOT_ANNOTATED_CDS"/>
    <property type="molecule type" value="Genomic_DNA"/>
</dbReference>
<dbReference type="OrthoDB" id="428895at2759"/>
<feature type="coiled-coil region" evidence="1">
    <location>
        <begin position="82"/>
        <end position="112"/>
    </location>
</feature>
<dbReference type="AlphaFoldDB" id="A0A0C4DXF1"/>
<dbReference type="EMBL" id="GL876968">
    <property type="protein sequence ID" value="KLU85678.1"/>
    <property type="molecule type" value="Genomic_DNA"/>
</dbReference>
<evidence type="ECO:0000259" key="3">
    <source>
        <dbReference type="PROSITE" id="PS50192"/>
    </source>
</evidence>
<protein>
    <submittedName>
        <fullName evidence="5">V-SNARE</fullName>
    </submittedName>
</protein>
<dbReference type="Proteomes" id="UP000011715">
    <property type="component" value="Unassembled WGS sequence"/>
</dbReference>
<dbReference type="VEuPathDB" id="FungiDB:MAPG_04700"/>
<dbReference type="PROSITE" id="PS50192">
    <property type="entry name" value="T_SNARE"/>
    <property type="match status" value="1"/>
</dbReference>
<dbReference type="SUPFAM" id="SSF58038">
    <property type="entry name" value="SNARE fusion complex"/>
    <property type="match status" value="1"/>
</dbReference>
<dbReference type="GO" id="GO:0035091">
    <property type="term" value="F:phosphatidylinositol binding"/>
    <property type="evidence" value="ECO:0007669"/>
    <property type="project" value="InterPro"/>
</dbReference>
<dbReference type="CDD" id="cd15858">
    <property type="entry name" value="SNARE_VAM7"/>
    <property type="match status" value="1"/>
</dbReference>
<dbReference type="SUPFAM" id="SSF64268">
    <property type="entry name" value="PX domain"/>
    <property type="match status" value="1"/>
</dbReference>
<dbReference type="PROSITE" id="PS50195">
    <property type="entry name" value="PX"/>
    <property type="match status" value="1"/>
</dbReference>
<dbReference type="STRING" id="644358.A0A0C4DXF1"/>
<dbReference type="InterPro" id="IPR036871">
    <property type="entry name" value="PX_dom_sf"/>
</dbReference>
<dbReference type="eggNOG" id="ENOG502RXJQ">
    <property type="taxonomic scope" value="Eukaryota"/>
</dbReference>
<reference evidence="5" key="1">
    <citation type="submission" date="2010-05" db="EMBL/GenBank/DDBJ databases">
        <title>The Genome Sequence of Magnaporthe poae strain ATCC 64411.</title>
        <authorList>
            <consortium name="The Broad Institute Genome Sequencing Platform"/>
            <consortium name="Broad Institute Genome Sequencing Center for Infectious Disease"/>
            <person name="Ma L.-J."/>
            <person name="Dead R."/>
            <person name="Young S."/>
            <person name="Zeng Q."/>
            <person name="Koehrsen M."/>
            <person name="Alvarado L."/>
            <person name="Berlin A."/>
            <person name="Chapman S.B."/>
            <person name="Chen Z."/>
            <person name="Freedman E."/>
            <person name="Gellesch M."/>
            <person name="Goldberg J."/>
            <person name="Griggs A."/>
            <person name="Gujja S."/>
            <person name="Heilman E.R."/>
            <person name="Heiman D."/>
            <person name="Hepburn T."/>
            <person name="Howarth C."/>
            <person name="Jen D."/>
            <person name="Larson L."/>
            <person name="Mehta T."/>
            <person name="Neiman D."/>
            <person name="Pearson M."/>
            <person name="Roberts A."/>
            <person name="Saif S."/>
            <person name="Shea T."/>
            <person name="Shenoy N."/>
            <person name="Sisk P."/>
            <person name="Stolte C."/>
            <person name="Sykes S."/>
            <person name="Walk T."/>
            <person name="White J."/>
            <person name="Yandava C."/>
            <person name="Haas B."/>
            <person name="Nusbaum C."/>
            <person name="Birren B."/>
        </authorList>
    </citation>
    <scope>NUCLEOTIDE SEQUENCE</scope>
    <source>
        <strain evidence="5">ATCC 64411</strain>
    </source>
</reference>
<reference evidence="5" key="3">
    <citation type="submission" date="2011-03" db="EMBL/GenBank/DDBJ databases">
        <title>Annotation of Magnaporthe poae ATCC 64411.</title>
        <authorList>
            <person name="Ma L.-J."/>
            <person name="Dead R."/>
            <person name="Young S.K."/>
            <person name="Zeng Q."/>
            <person name="Gargeya S."/>
            <person name="Fitzgerald M."/>
            <person name="Haas B."/>
            <person name="Abouelleil A."/>
            <person name="Alvarado L."/>
            <person name="Arachchi H.M."/>
            <person name="Berlin A."/>
            <person name="Brown A."/>
            <person name="Chapman S.B."/>
            <person name="Chen Z."/>
            <person name="Dunbar C."/>
            <person name="Freedman E."/>
            <person name="Gearin G."/>
            <person name="Gellesch M."/>
            <person name="Goldberg J."/>
            <person name="Griggs A."/>
            <person name="Gujja S."/>
            <person name="Heiman D."/>
            <person name="Howarth C."/>
            <person name="Larson L."/>
            <person name="Lui A."/>
            <person name="MacDonald P.J.P."/>
            <person name="Mehta T."/>
            <person name="Montmayeur A."/>
            <person name="Murphy C."/>
            <person name="Neiman D."/>
            <person name="Pearson M."/>
            <person name="Priest M."/>
            <person name="Roberts A."/>
            <person name="Saif S."/>
            <person name="Shea T."/>
            <person name="Shenoy N."/>
            <person name="Sisk P."/>
            <person name="Stolte C."/>
            <person name="Sykes S."/>
            <person name="Yandava C."/>
            <person name="Wortman J."/>
            <person name="Nusbaum C."/>
            <person name="Birren B."/>
        </authorList>
    </citation>
    <scope>NUCLEOTIDE SEQUENCE</scope>
    <source>
        <strain evidence="5">ATCC 64411</strain>
    </source>
</reference>
<evidence type="ECO:0000259" key="4">
    <source>
        <dbReference type="PROSITE" id="PS50195"/>
    </source>
</evidence>
<name>A0A0C4DXF1_MAGP6</name>
<evidence type="ECO:0000313" key="6">
    <source>
        <dbReference type="EnsemblFungi" id="MAPG_04700T0"/>
    </source>
</evidence>
<dbReference type="InterPro" id="IPR000727">
    <property type="entry name" value="T_SNARE_dom"/>
</dbReference>
<feature type="domain" description="PX" evidence="4">
    <location>
        <begin position="3"/>
        <end position="122"/>
    </location>
</feature>
<dbReference type="InterPro" id="IPR001683">
    <property type="entry name" value="PX_dom"/>
</dbReference>
<reference evidence="6" key="5">
    <citation type="submission" date="2015-06" db="UniProtKB">
        <authorList>
            <consortium name="EnsemblFungi"/>
        </authorList>
    </citation>
    <scope>IDENTIFICATION</scope>
    <source>
        <strain evidence="6">ATCC 64411</strain>
    </source>
</reference>
<dbReference type="Gene3D" id="1.20.5.110">
    <property type="match status" value="1"/>
</dbReference>
<evidence type="ECO:0000313" key="7">
    <source>
        <dbReference type="Proteomes" id="UP000011715"/>
    </source>
</evidence>
<dbReference type="EMBL" id="ADBL01001100">
    <property type="status" value="NOT_ANNOTATED_CDS"/>
    <property type="molecule type" value="Genomic_DNA"/>
</dbReference>
<feature type="domain" description="T-SNARE coiled-coil homology" evidence="3">
    <location>
        <begin position="89"/>
        <end position="135"/>
    </location>
</feature>
<feature type="transmembrane region" description="Helical" evidence="2">
    <location>
        <begin position="175"/>
        <end position="194"/>
    </location>
</feature>
<evidence type="ECO:0000313" key="5">
    <source>
        <dbReference type="EMBL" id="KLU85678.1"/>
    </source>
</evidence>
<accession>A0A0C4DXF1</accession>
<keyword evidence="2" id="KW-0472">Membrane</keyword>
<gene>
    <name evidence="5" type="ORF">MAPG_04700</name>
</gene>
<organism evidence="6 7">
    <name type="scientific">Magnaporthiopsis poae (strain ATCC 64411 / 73-15)</name>
    <name type="common">Kentucky bluegrass fungus</name>
    <name type="synonym">Magnaporthe poae</name>
    <dbReference type="NCBI Taxonomy" id="644358"/>
    <lineage>
        <taxon>Eukaryota</taxon>
        <taxon>Fungi</taxon>
        <taxon>Dikarya</taxon>
        <taxon>Ascomycota</taxon>
        <taxon>Pezizomycotina</taxon>
        <taxon>Sordariomycetes</taxon>
        <taxon>Sordariomycetidae</taxon>
        <taxon>Magnaporthales</taxon>
        <taxon>Magnaporthaceae</taxon>
        <taxon>Magnaporthiopsis</taxon>
    </lineage>
</organism>
<keyword evidence="1" id="KW-0175">Coiled coil</keyword>